<dbReference type="EMBL" id="JAHRIO010060938">
    <property type="protein sequence ID" value="MEQ2178439.1"/>
    <property type="molecule type" value="Genomic_DNA"/>
</dbReference>
<proteinExistence type="predicted"/>
<name>A0ABV0P580_9TELE</name>
<dbReference type="PROSITE" id="PS51257">
    <property type="entry name" value="PROKAR_LIPOPROTEIN"/>
    <property type="match status" value="1"/>
</dbReference>
<gene>
    <name evidence="1" type="ORF">GOODEAATRI_014014</name>
</gene>
<evidence type="ECO:0008006" key="3">
    <source>
        <dbReference type="Google" id="ProtNLM"/>
    </source>
</evidence>
<reference evidence="1 2" key="1">
    <citation type="submission" date="2021-06" db="EMBL/GenBank/DDBJ databases">
        <authorList>
            <person name="Palmer J.M."/>
        </authorList>
    </citation>
    <scope>NUCLEOTIDE SEQUENCE [LARGE SCALE GENOMIC DNA]</scope>
    <source>
        <strain evidence="1 2">GA_2019</strain>
        <tissue evidence="1">Muscle</tissue>
    </source>
</reference>
<protein>
    <recommendedName>
        <fullName evidence="3">Secreted protein</fullName>
    </recommendedName>
</protein>
<accession>A0ABV0P580</accession>
<comment type="caution">
    <text evidence="1">The sequence shown here is derived from an EMBL/GenBank/DDBJ whole genome shotgun (WGS) entry which is preliminary data.</text>
</comment>
<keyword evidence="2" id="KW-1185">Reference proteome</keyword>
<evidence type="ECO:0000313" key="2">
    <source>
        <dbReference type="Proteomes" id="UP001476798"/>
    </source>
</evidence>
<dbReference type="Proteomes" id="UP001476798">
    <property type="component" value="Unassembled WGS sequence"/>
</dbReference>
<evidence type="ECO:0000313" key="1">
    <source>
        <dbReference type="EMBL" id="MEQ2178439.1"/>
    </source>
</evidence>
<organism evidence="1 2">
    <name type="scientific">Goodea atripinnis</name>
    <dbReference type="NCBI Taxonomy" id="208336"/>
    <lineage>
        <taxon>Eukaryota</taxon>
        <taxon>Metazoa</taxon>
        <taxon>Chordata</taxon>
        <taxon>Craniata</taxon>
        <taxon>Vertebrata</taxon>
        <taxon>Euteleostomi</taxon>
        <taxon>Actinopterygii</taxon>
        <taxon>Neopterygii</taxon>
        <taxon>Teleostei</taxon>
        <taxon>Neoteleostei</taxon>
        <taxon>Acanthomorphata</taxon>
        <taxon>Ovalentaria</taxon>
        <taxon>Atherinomorphae</taxon>
        <taxon>Cyprinodontiformes</taxon>
        <taxon>Goodeidae</taxon>
        <taxon>Goodea</taxon>
    </lineage>
</organism>
<sequence length="101" mass="11590">MSYIRLISFLANHLAVYSCEINNSNATASMKPAQYETKHNATRGRAAYSSSRAATVCLELIVETRQQHVSLPKKRLQMLKNRTLSRHINNQQFSPLRCRVR</sequence>